<dbReference type="Pfam" id="PF00550">
    <property type="entry name" value="PP-binding"/>
    <property type="match status" value="2"/>
</dbReference>
<dbReference type="Gene3D" id="3.30.559.10">
    <property type="entry name" value="Chloramphenicol acetyltransferase-like domain"/>
    <property type="match status" value="2"/>
</dbReference>
<dbReference type="EMBL" id="JAAZQD010000001">
    <property type="protein sequence ID" value="NKZ37335.1"/>
    <property type="molecule type" value="Genomic_DNA"/>
</dbReference>
<dbReference type="NCBIfam" id="TIGR01733">
    <property type="entry name" value="AA-adenyl-dom"/>
    <property type="match status" value="2"/>
</dbReference>
<feature type="domain" description="Carrier" evidence="5">
    <location>
        <begin position="1065"/>
        <end position="1139"/>
    </location>
</feature>
<dbReference type="Gene3D" id="1.10.1200.10">
    <property type="entry name" value="ACP-like"/>
    <property type="match status" value="2"/>
</dbReference>
<comment type="cofactor">
    <cofactor evidence="1">
        <name>pantetheine 4'-phosphate</name>
        <dbReference type="ChEBI" id="CHEBI:47942"/>
    </cofactor>
</comment>
<dbReference type="Pfam" id="PF18563">
    <property type="entry name" value="TubC_N"/>
    <property type="match status" value="1"/>
</dbReference>
<feature type="domain" description="Carrier" evidence="5">
    <location>
        <begin position="2143"/>
        <end position="2217"/>
    </location>
</feature>
<organism evidence="6 7">
    <name type="scientific">Oleiagrimonas citrea</name>
    <dbReference type="NCBI Taxonomy" id="1665687"/>
    <lineage>
        <taxon>Bacteria</taxon>
        <taxon>Pseudomonadati</taxon>
        <taxon>Pseudomonadota</taxon>
        <taxon>Gammaproteobacteria</taxon>
        <taxon>Lysobacterales</taxon>
        <taxon>Rhodanobacteraceae</taxon>
        <taxon>Oleiagrimonas</taxon>
    </lineage>
</organism>
<dbReference type="GO" id="GO:0044550">
    <property type="term" value="P:secondary metabolite biosynthetic process"/>
    <property type="evidence" value="ECO:0007669"/>
    <property type="project" value="UniProtKB-ARBA"/>
</dbReference>
<dbReference type="InterPro" id="IPR006162">
    <property type="entry name" value="Ppantetheine_attach_site"/>
</dbReference>
<dbReference type="GO" id="GO:0005737">
    <property type="term" value="C:cytoplasm"/>
    <property type="evidence" value="ECO:0007669"/>
    <property type="project" value="TreeGrafter"/>
</dbReference>
<dbReference type="SUPFAM" id="SSF56801">
    <property type="entry name" value="Acetyl-CoA synthetase-like"/>
    <property type="match status" value="2"/>
</dbReference>
<dbReference type="PROSITE" id="PS00455">
    <property type="entry name" value="AMP_BINDING"/>
    <property type="match status" value="2"/>
</dbReference>
<dbReference type="Proteomes" id="UP000541636">
    <property type="component" value="Unassembled WGS sequence"/>
</dbReference>
<keyword evidence="7" id="KW-1185">Reference proteome</keyword>
<accession>A0A846ZBR6</accession>
<sequence length="2234" mass="247078">MSTAQFLGMLKKLNVKLWLEDGTLRVRALPDVLTAELKSELSERKPEIIRLLQNLSHGSGEKRIEARSGNEESIPLSYAQKRLWFLEQLQPGVPAYNTFGLGEVRQKIDLAVLERTVDELVRRHEILRTSFPSVDGVPVQCIAPTAEVLQPMVDLSTWTEEEQAVEIRRRILEESKTPFDLACGPLLRIGLLKLAEDSYLWLQSIHHIISDDWSLKVMEQELNALYAAFSADLPSPLPELPIQWADFSIWQHEWLKGKVIQSHIDYWTKHLEGELPVLNLARNRSRQLETRGCCGNFFFPPSLSTSLLKFCETERVTLFMMLVAGYSALLSRYTLQDDVIIGSAVSDRGRVETESLIGCFLNTLPLRVRVNEKVSFRELLHEVRDTCRAAFNHSAVPYEELMPKLKVTRDISGSPLFQTMLVLLNSPNAERDTDSFLIPLEYEDESAEIKDVEDAYGSYTPYIGNDTTKFDLSVTLEETPSGLRGRTEFNGDLFDQQEIGKLIERLQVFLGSVITNPDRPIEDVALLTTAERETILSDWARGPTQETDVAQLHEFVERQAALRPSAIAIGEGDSTLSYAELNARANQLARALENRGFAPESRAGILFERSSQMLIALLAVLKAGGACVPLDPATPVQRLEFIVKDAIIDMLLTMSDSDVGLDTATKAVFHLDREHAEILKEDSSNLPSIGDSQSLACVLYTSGSTGRPKGVMLSHGALVNYAVGASRDYGIEPSDRVLQFASIAFDASFEEIFSTFANGAALILRTEDMLDSSEHFMGRCEHMGITVLMLPTAYWHEVANDLDRVVLPAMLRCVVIGGERASPEALVQWQAKTAGRIDLFNTYGPTETAIAVTRHLCPARPDSGGQLKEVSLGRPVANVAVYILDRAMRPVPPYMEGEIYVGGAGVSLGYLNRPDLTSERFIDDPFGSPGSRLYRTGDLGRYNADGEIEYLGRNDFQVKIRGFRIELGEIEAKLASCASVAASVVVAREDRPGDKRLVAYVRAQPGSTLSASELRAALAEQLPDYMVPSAFVVLEDFPLTVNGKLDRKALPTPEAGAFAIQEYEAPIGAVERTIAEIWQDLLGVERVGRHDNFFELGGHSLLGVRLLARMRQANLLADVRTLFATPTLSALAATIGGDETAVVVPENLIPADATEITPDMLSLVELTSAELQSVIDSVPGGAANVQDIYPLTPLQEGMLFHYMMATDSDPYQVRGQATFESRTHLDDYLAALQFAIDRHDMLRTGIVWEGVSEPVQVVWRKAELAVEELALSASDGDVAEQLWARFDSRQYRLNLRQAPLFRMFVVYDEGNDRWIALQVLHHLCMDNMAQDHLKTEIAAYLEGRQAELPAAQPFRNFVAQARLGVSASEHETFFREMLSDVEEPTMPFGLADVRGDGSGIGEARQTVDTGLARRLRTRARTLGVSAASLCYLAWALVLARVSDRDDVVFGTVLFGRTQGENALGLGINTLPIRIRIDENSVDASVRTVHGLISRLLRHEHASLALAQNCSGVQMPAPLFSALLNYRHGKNEQEREISAQQSGATNLRAEERTNYPLTLAVSDLGEGFELLAQVHASISPTGVCAMMHRALEQLVDALERAPSSPLCQLDVLDLEERNQVIEAFNDTHADYPQSHCLHEMFEEQASKTPTAIALIFEGRALTYRELNTRANQVAHHLLEQGVRPDDRVALCAERSPEMVIGLIGILKAGGCYVPLDPDYPSDRIAYMLTDSAPKAVLTQATLRDRLPLVSVPVTVLDEVGGDIDRQREDDPAVQELSDSHLAYVIYTSGSTGKPKGVMVEHRGIVNRLQWMQDAYQIDETDRVLQKTPFSFDVSVWEFFWPLSNGARIVLAEPGGHKDPGYLRDLIVSEKVTVTHFVPSMLRPFLSVEGIDRCVSLRYVFCSGEELSSDIARDFLSSSTADLHNLYGPTEASIDVTFHHCEKQAIDSAIPIGRPIANTKIYILDDRMRPVPIGVAGEIYIAGVGIARGYLNRPNLTAERFIHDPFGPQGGRLYRTGDLGRYNTAGEIEYLGRNDFQVKVRGFRIELGEIEAQLASCEGVAASVVIAREDRPGDKQLVGYFRTESGSEVSAADLRAALSEKLPDYMVPSAFVAMEEFPLTVSGKLDRKAFPAPETDAFATQEYEAPVGEVESAIAGIWKDLLGIDRVGRHDNFFELGGHSLLAVRLIARMRQEGLQTDVRTLFAAPSVMQLAEQALVIAGSNSNTPKEDEYQEGFI</sequence>
<dbReference type="GO" id="GO:0043041">
    <property type="term" value="P:amino acid activation for nonribosomal peptide biosynthetic process"/>
    <property type="evidence" value="ECO:0007669"/>
    <property type="project" value="TreeGrafter"/>
</dbReference>
<dbReference type="PANTHER" id="PTHR45527">
    <property type="entry name" value="NONRIBOSOMAL PEPTIDE SYNTHETASE"/>
    <property type="match status" value="1"/>
</dbReference>
<keyword evidence="3" id="KW-0596">Phosphopantetheine</keyword>
<dbReference type="Gene3D" id="3.30.559.30">
    <property type="entry name" value="Nonribosomal peptide synthetase, condensation domain"/>
    <property type="match status" value="2"/>
</dbReference>
<dbReference type="FunFam" id="3.40.50.980:FF:000002">
    <property type="entry name" value="Enterobactin synthetase component F"/>
    <property type="match status" value="1"/>
</dbReference>
<dbReference type="InterPro" id="IPR023213">
    <property type="entry name" value="CAT-like_dom_sf"/>
</dbReference>
<dbReference type="PROSITE" id="PS50075">
    <property type="entry name" value="CARRIER"/>
    <property type="match status" value="2"/>
</dbReference>
<comment type="caution">
    <text evidence="6">The sequence shown here is derived from an EMBL/GenBank/DDBJ whole genome shotgun (WGS) entry which is preliminary data.</text>
</comment>
<dbReference type="Gene3D" id="2.30.38.10">
    <property type="entry name" value="Luciferase, Domain 3"/>
    <property type="match status" value="2"/>
</dbReference>
<comment type="similarity">
    <text evidence="2">Belongs to the ATP-dependent AMP-binding enzyme family.</text>
</comment>
<dbReference type="InterPro" id="IPR036736">
    <property type="entry name" value="ACP-like_sf"/>
</dbReference>
<dbReference type="InterPro" id="IPR009081">
    <property type="entry name" value="PP-bd_ACP"/>
</dbReference>
<dbReference type="InterPro" id="IPR001242">
    <property type="entry name" value="Condensation_dom"/>
</dbReference>
<dbReference type="InterPro" id="IPR041464">
    <property type="entry name" value="TubC_N"/>
</dbReference>
<dbReference type="NCBIfam" id="NF003417">
    <property type="entry name" value="PRK04813.1"/>
    <property type="match status" value="2"/>
</dbReference>
<dbReference type="Pfam" id="PF00668">
    <property type="entry name" value="Condensation"/>
    <property type="match status" value="2"/>
</dbReference>
<dbReference type="PROSITE" id="PS00012">
    <property type="entry name" value="PHOSPHOPANTETHEINE"/>
    <property type="match status" value="2"/>
</dbReference>
<dbReference type="Pfam" id="PF00501">
    <property type="entry name" value="AMP-binding"/>
    <property type="match status" value="2"/>
</dbReference>
<dbReference type="GO" id="GO:0003824">
    <property type="term" value="F:catalytic activity"/>
    <property type="evidence" value="ECO:0007669"/>
    <property type="project" value="InterPro"/>
</dbReference>
<dbReference type="CDD" id="cd19531">
    <property type="entry name" value="LCL_NRPS-like"/>
    <property type="match status" value="1"/>
</dbReference>
<dbReference type="SUPFAM" id="SSF47336">
    <property type="entry name" value="ACP-like"/>
    <property type="match status" value="2"/>
</dbReference>
<evidence type="ECO:0000256" key="3">
    <source>
        <dbReference type="ARBA" id="ARBA00022450"/>
    </source>
</evidence>
<evidence type="ECO:0000256" key="2">
    <source>
        <dbReference type="ARBA" id="ARBA00006432"/>
    </source>
</evidence>
<reference evidence="6 7" key="1">
    <citation type="journal article" date="2017" name="Int. J. Syst. Evol. Microbiol.">
        <title>Oleiagrimonas citrea sp. nov., a marine bacterium isolated from tidal flat sediment and emended description of the genus Oleiagrimonas Fang et al. 2015 and Oleiagrimonas soli.</title>
        <authorList>
            <person name="Yang S.H."/>
            <person name="Seo H.S."/>
            <person name="Seong C.N."/>
            <person name="Kwon K.K."/>
        </authorList>
    </citation>
    <scope>NUCLEOTIDE SEQUENCE [LARGE SCALE GENOMIC DNA]</scope>
    <source>
        <strain evidence="6 7">MEBiC09124</strain>
    </source>
</reference>
<evidence type="ECO:0000256" key="1">
    <source>
        <dbReference type="ARBA" id="ARBA00001957"/>
    </source>
</evidence>
<dbReference type="FunFam" id="3.30.300.30:FF:000010">
    <property type="entry name" value="Enterobactin synthetase component F"/>
    <property type="match status" value="2"/>
</dbReference>
<dbReference type="FunFam" id="2.30.38.10:FF:000001">
    <property type="entry name" value="Non-ribosomal peptide synthetase PvdI"/>
    <property type="match status" value="2"/>
</dbReference>
<dbReference type="InterPro" id="IPR010071">
    <property type="entry name" value="AA_adenyl_dom"/>
</dbReference>
<keyword evidence="4" id="KW-0597">Phosphoprotein</keyword>
<dbReference type="PANTHER" id="PTHR45527:SF1">
    <property type="entry name" value="FATTY ACID SYNTHASE"/>
    <property type="match status" value="1"/>
</dbReference>
<dbReference type="InterPro" id="IPR045851">
    <property type="entry name" value="AMP-bd_C_sf"/>
</dbReference>
<dbReference type="InterPro" id="IPR020845">
    <property type="entry name" value="AMP-binding_CS"/>
</dbReference>
<dbReference type="Pfam" id="PF13193">
    <property type="entry name" value="AMP-binding_C"/>
    <property type="match status" value="2"/>
</dbReference>
<dbReference type="Gene3D" id="1.10.10.1830">
    <property type="entry name" value="Non-ribosomal peptide synthase, adenylation domain"/>
    <property type="match status" value="1"/>
</dbReference>
<dbReference type="GO" id="GO:0031177">
    <property type="term" value="F:phosphopantetheine binding"/>
    <property type="evidence" value="ECO:0007669"/>
    <property type="project" value="TreeGrafter"/>
</dbReference>
<gene>
    <name evidence="6" type="ORF">HF690_00010</name>
</gene>
<dbReference type="CDD" id="cd05930">
    <property type="entry name" value="A_NRPS"/>
    <property type="match status" value="1"/>
</dbReference>
<dbReference type="InterPro" id="IPR044894">
    <property type="entry name" value="TubC_N_sf"/>
</dbReference>
<dbReference type="Gene3D" id="3.30.300.30">
    <property type="match status" value="2"/>
</dbReference>
<dbReference type="RefSeq" id="WP_168608022.1">
    <property type="nucleotide sequence ID" value="NZ_JAAZQD010000001.1"/>
</dbReference>
<dbReference type="FunFam" id="3.40.50.12780:FF:000012">
    <property type="entry name" value="Non-ribosomal peptide synthetase"/>
    <property type="match status" value="2"/>
</dbReference>
<dbReference type="CDD" id="cd17646">
    <property type="entry name" value="A_NRPS_AB3403-like"/>
    <property type="match status" value="1"/>
</dbReference>
<dbReference type="SUPFAM" id="SSF52777">
    <property type="entry name" value="CoA-dependent acyltransferases"/>
    <property type="match status" value="4"/>
</dbReference>
<evidence type="ECO:0000256" key="4">
    <source>
        <dbReference type="ARBA" id="ARBA00022553"/>
    </source>
</evidence>
<dbReference type="FunFam" id="1.10.1200.10:FF:000005">
    <property type="entry name" value="Nonribosomal peptide synthetase 1"/>
    <property type="match status" value="2"/>
</dbReference>
<name>A0A846ZBR6_9GAMM</name>
<proteinExistence type="inferred from homology"/>
<dbReference type="InterPro" id="IPR025110">
    <property type="entry name" value="AMP-bd_C"/>
</dbReference>
<evidence type="ECO:0000259" key="5">
    <source>
        <dbReference type="PROSITE" id="PS50075"/>
    </source>
</evidence>
<dbReference type="Gene3D" id="3.40.50.980">
    <property type="match status" value="4"/>
</dbReference>
<dbReference type="InterPro" id="IPR000873">
    <property type="entry name" value="AMP-dep_synth/lig_dom"/>
</dbReference>
<protein>
    <submittedName>
        <fullName evidence="6">Amino acid adenylation domain-containing protein</fullName>
    </submittedName>
</protein>
<dbReference type="CDD" id="cd19544">
    <property type="entry name" value="E-C_NRPS"/>
    <property type="match status" value="1"/>
</dbReference>
<evidence type="ECO:0000313" key="7">
    <source>
        <dbReference type="Proteomes" id="UP000541636"/>
    </source>
</evidence>
<evidence type="ECO:0000313" key="6">
    <source>
        <dbReference type="EMBL" id="NKZ37335.1"/>
    </source>
</evidence>
<dbReference type="FunFam" id="3.40.50.980:FF:000001">
    <property type="entry name" value="Non-ribosomal peptide synthetase"/>
    <property type="match status" value="2"/>
</dbReference>